<feature type="region of interest" description="Disordered" evidence="1">
    <location>
        <begin position="1437"/>
        <end position="1715"/>
    </location>
</feature>
<evidence type="ECO:0000313" key="2">
    <source>
        <dbReference type="EMBL" id="GBG88191.1"/>
    </source>
</evidence>
<feature type="compositionally biased region" description="Polar residues" evidence="1">
    <location>
        <begin position="635"/>
        <end position="650"/>
    </location>
</feature>
<feature type="compositionally biased region" description="Polar residues" evidence="1">
    <location>
        <begin position="999"/>
        <end position="1008"/>
    </location>
</feature>
<gene>
    <name evidence="2" type="ORF">CBR_g46679</name>
</gene>
<feature type="region of interest" description="Disordered" evidence="1">
    <location>
        <begin position="269"/>
        <end position="296"/>
    </location>
</feature>
<feature type="region of interest" description="Disordered" evidence="1">
    <location>
        <begin position="1113"/>
        <end position="1262"/>
    </location>
</feature>
<sequence length="1878" mass="199326">MMACGRQSLSRLSAGIARTSKAVFFNRYVVQAAVVGLFLGRSVMSVSAQGASESDNNTGTDEFGTPSKVKEAVKFFEEELERQVKAKEVLDRFKLRRLSLPTNFSTGDLNNVRSTAGGSAAGGRGSDDLSLVRLRSSFPDIRVSQLLVGDRDDLLLRARLRTSFWGVPLAQLHADAAAKASAMAAARRAQNGLIEQITAAGGDESSSAVSAAAQTAVSAAAQTAVSAAAAAATGGAAVQTVEAAAAAAAAAATETAAVVDPIQVCAWKDSDSADSDSSENEGEDAALEISGRDMELPPCLASTSPDIAVRFAPAASSGVQKSLPKEENRDKGEHDIRPRSLDPAFVGWGRAIAEGLFAKKGGGEDVATRVTSDCPAIDSCEGDDLSMQHQRRPSSARRASEEDSSMQQRRPASARRASAADKLLDMRAPLSPLFIRRGKDAEQGRIKEREDEVEEGQGERDGELGGGKAGGYPSAPAFADEDFSLLFCGSGQPELAAARDTNSAAVEVVGGENDLISVDSPSEYHDSLSMSAFVSPRSTVGIPPVTNMSFFSMLDAQSAFTAKFSKSSSAVDDDGDFATPSKNLGGKCLGDDEDNDAASSSGRAPVKTIQSKSTSVEVQPCSPHESIDWEKDSEMLSTRSVQSPWPSVNADSALGNCHVDALSLEREQDYSAPPAHEGHIFSDGAEYSPRHRSGGKRKDGPKFHLFENEFLGNEFSRDESLSPNLLPTASTRFFPPTASSESRQGTRPPASASSGVVAEGLEQTDGAAGTGRSTPMRDCPHSQRQEDSIRPAAVLDGSVGIGREARSYNDWNELPEPAEERAVGSVSSNTSCSSSGSCGSSNAICIGRSSGDVSSHRSCLSFTSDALQVTQSGNLEFVVPNFHRTGHSSAVSMQLEMVDEDEMMSLAVMNEKGKTVARSEVGSTVHGVDALDDMGDSEEVNPYSGRTAEKSPSDVVVRSDEKEEEKSPDGKGAHEEKESRKEEEEEEEERRKEKESKWEQQSALTNPESMADVQWMSTNAGTAQEGVGKCHNLLYTVEEEDIPKSGVMILANEIEVKEMDDDLMQEDMAVVLNQAAVLIEERASSLYEEKDLAPEGEDCSGLIHFATTPNRRASGSAVDLGFPRSGMTSSTPPTSPLLLLSSPVRAYQPSPARPLSSFSSSSASEATSAPSSMRSSRRTQPTRSPLASPLRCTASSSAYQNASPRRCSTPSLTASPRPRTSITSPTVGPSSGLASPFSVRTTLPSPMRSSPTLRSPTCSSSADIPVMDKRVAMDEVVKQEVASGRKGGRENMQGNEGVTRGMNDVVVVEHVVAEEMALGELDGNSMRVRVTRHKEGERRGDHGVENRGKVLMVGVKEGGAQKGEGGTVLSKSSSIRPPPVKVPPAPQLFGEEDEQKQLLGSGGKHPTVRKRIAKKAVEMKHAMEYILTFGRVSGSTASTYVSGRKDGHVRTSSAWSSSKLGDEETDSSSTAGTGKMSEDRSAGMEVSSARREEPVSPISEDEGGKGEAPLPAPAAAEARSAAPESLANGMDSPRARSLSNSQTQEGSDETSSTAKTSGAASVASKATVSPRVSSSGGNSKSETGLSSPQDTVHGNKESTDHEKEMQQPGCTPTDGANNGNKGWAALWQGGTLKRVFKSTSMKRSNKASPTHESLHGQMPTSPPEGNQNGSGTEAGSAWEKETKQTVSKDVSKESRESSPSVTKAGEQGKDPWDMTEMAPMMGSEQKKAIALRWTLCQSTERRSQSVGCFGGCRGPTCYMPTCHMPRYQLPRFRGCMFPAARSTRSACMQDEADRPLLCWSGRIVGGRSRRDETQANGTTAVGYPTVGPTAQVRFMSWLSCRSTGEEQDSEKCNAARGEQHARPWVGGFCGLRQIPFNW</sequence>
<evidence type="ECO:0000256" key="1">
    <source>
        <dbReference type="SAM" id="MobiDB-lite"/>
    </source>
</evidence>
<protein>
    <submittedName>
        <fullName evidence="2">Uncharacterized protein</fullName>
    </submittedName>
</protein>
<proteinExistence type="predicted"/>
<feature type="region of interest" description="Disordered" evidence="1">
    <location>
        <begin position="716"/>
        <end position="796"/>
    </location>
</feature>
<accession>A0A388M0X4</accession>
<keyword evidence="3" id="KW-1185">Reference proteome</keyword>
<feature type="compositionally biased region" description="Basic and acidic residues" evidence="1">
    <location>
        <begin position="1593"/>
        <end position="1605"/>
    </location>
</feature>
<feature type="compositionally biased region" description="Polar residues" evidence="1">
    <location>
        <begin position="1193"/>
        <end position="1262"/>
    </location>
</feature>
<feature type="compositionally biased region" description="Basic and acidic residues" evidence="1">
    <location>
        <begin position="989"/>
        <end position="998"/>
    </location>
</feature>
<feature type="compositionally biased region" description="Pro residues" evidence="1">
    <location>
        <begin position="1376"/>
        <end position="1386"/>
    </location>
</feature>
<feature type="compositionally biased region" description="Basic and acidic residues" evidence="1">
    <location>
        <begin position="625"/>
        <end position="634"/>
    </location>
</feature>
<feature type="compositionally biased region" description="Polar residues" evidence="1">
    <location>
        <begin position="1450"/>
        <end position="1459"/>
    </location>
</feature>
<feature type="compositionally biased region" description="Low complexity" evidence="1">
    <location>
        <begin position="1128"/>
        <end position="1185"/>
    </location>
</feature>
<feature type="compositionally biased region" description="Basic and acidic residues" evidence="1">
    <location>
        <begin position="437"/>
        <end position="450"/>
    </location>
</feature>
<feature type="compositionally biased region" description="Polar residues" evidence="1">
    <location>
        <begin position="721"/>
        <end position="745"/>
    </location>
</feature>
<feature type="region of interest" description="Disordered" evidence="1">
    <location>
        <begin position="819"/>
        <end position="838"/>
    </location>
</feature>
<organism evidence="2 3">
    <name type="scientific">Chara braunii</name>
    <name type="common">Braun's stonewort</name>
    <dbReference type="NCBI Taxonomy" id="69332"/>
    <lineage>
        <taxon>Eukaryota</taxon>
        <taxon>Viridiplantae</taxon>
        <taxon>Streptophyta</taxon>
        <taxon>Charophyceae</taxon>
        <taxon>Charales</taxon>
        <taxon>Characeae</taxon>
        <taxon>Chara</taxon>
    </lineage>
</organism>
<feature type="compositionally biased region" description="Polar residues" evidence="1">
    <location>
        <begin position="597"/>
        <end position="617"/>
    </location>
</feature>
<feature type="compositionally biased region" description="Basic and acidic residues" evidence="1">
    <location>
        <begin position="323"/>
        <end position="340"/>
    </location>
</feature>
<evidence type="ECO:0000313" key="3">
    <source>
        <dbReference type="Proteomes" id="UP000265515"/>
    </source>
</evidence>
<feature type="region of interest" description="Disordered" evidence="1">
    <location>
        <begin position="568"/>
        <end position="652"/>
    </location>
</feature>
<feature type="compositionally biased region" description="Basic and acidic residues" evidence="1">
    <location>
        <begin position="778"/>
        <end position="789"/>
    </location>
</feature>
<feature type="compositionally biased region" description="Polar residues" evidence="1">
    <location>
        <begin position="1663"/>
        <end position="1673"/>
    </location>
</feature>
<dbReference type="STRING" id="69332.A0A388M0X4"/>
<feature type="compositionally biased region" description="Acidic residues" evidence="1">
    <location>
        <begin position="930"/>
        <end position="939"/>
    </location>
</feature>
<dbReference type="EMBL" id="BFEA01000655">
    <property type="protein sequence ID" value="GBG88191.1"/>
    <property type="molecule type" value="Genomic_DNA"/>
</dbReference>
<feature type="compositionally biased region" description="Polar residues" evidence="1">
    <location>
        <begin position="1637"/>
        <end position="1651"/>
    </location>
</feature>
<feature type="compositionally biased region" description="Polar residues" evidence="1">
    <location>
        <begin position="1570"/>
        <end position="1592"/>
    </location>
</feature>
<feature type="compositionally biased region" description="Polar residues" evidence="1">
    <location>
        <begin position="1608"/>
        <end position="1620"/>
    </location>
</feature>
<feature type="region of interest" description="Disordered" evidence="1">
    <location>
        <begin position="1359"/>
        <end position="1387"/>
    </location>
</feature>
<dbReference type="Gramene" id="GBG88191">
    <property type="protein sequence ID" value="GBG88191"/>
    <property type="gene ID" value="CBR_g46679"/>
</dbReference>
<name>A0A388M0X4_CHABU</name>
<comment type="caution">
    <text evidence="2">The sequence shown here is derived from an EMBL/GenBank/DDBJ whole genome shotgun (WGS) entry which is preliminary data.</text>
</comment>
<feature type="compositionally biased region" description="Basic and acidic residues" evidence="1">
    <location>
        <begin position="1476"/>
        <end position="1494"/>
    </location>
</feature>
<feature type="region of interest" description="Disordered" evidence="1">
    <location>
        <begin position="434"/>
        <end position="473"/>
    </location>
</feature>
<feature type="compositionally biased region" description="Low complexity" evidence="1">
    <location>
        <begin position="1513"/>
        <end position="1527"/>
    </location>
</feature>
<feature type="compositionally biased region" description="Low complexity" evidence="1">
    <location>
        <begin position="1550"/>
        <end position="1569"/>
    </location>
</feature>
<reference evidence="2 3" key="1">
    <citation type="journal article" date="2018" name="Cell">
        <title>The Chara Genome: Secondary Complexity and Implications for Plant Terrestrialization.</title>
        <authorList>
            <person name="Nishiyama T."/>
            <person name="Sakayama H."/>
            <person name="Vries J.D."/>
            <person name="Buschmann H."/>
            <person name="Saint-Marcoux D."/>
            <person name="Ullrich K.K."/>
            <person name="Haas F.B."/>
            <person name="Vanderstraeten L."/>
            <person name="Becker D."/>
            <person name="Lang D."/>
            <person name="Vosolsobe S."/>
            <person name="Rombauts S."/>
            <person name="Wilhelmsson P.K.I."/>
            <person name="Janitza P."/>
            <person name="Kern R."/>
            <person name="Heyl A."/>
            <person name="Rumpler F."/>
            <person name="Villalobos L.I.A.C."/>
            <person name="Clay J.M."/>
            <person name="Skokan R."/>
            <person name="Toyoda A."/>
            <person name="Suzuki Y."/>
            <person name="Kagoshima H."/>
            <person name="Schijlen E."/>
            <person name="Tajeshwar N."/>
            <person name="Catarino B."/>
            <person name="Hetherington A.J."/>
            <person name="Saltykova A."/>
            <person name="Bonnot C."/>
            <person name="Breuninger H."/>
            <person name="Symeonidi A."/>
            <person name="Radhakrishnan G.V."/>
            <person name="Van Nieuwerburgh F."/>
            <person name="Deforce D."/>
            <person name="Chang C."/>
            <person name="Karol K.G."/>
            <person name="Hedrich R."/>
            <person name="Ulvskov P."/>
            <person name="Glockner G."/>
            <person name="Delwiche C.F."/>
            <person name="Petrasek J."/>
            <person name="Van de Peer Y."/>
            <person name="Friml J."/>
            <person name="Beilby M."/>
            <person name="Dolan L."/>
            <person name="Kohara Y."/>
            <person name="Sugano S."/>
            <person name="Fujiyama A."/>
            <person name="Delaux P.-M."/>
            <person name="Quint M."/>
            <person name="TheiBen G."/>
            <person name="Hagemann M."/>
            <person name="Harholt J."/>
            <person name="Dunand C."/>
            <person name="Zachgo S."/>
            <person name="Langdale J."/>
            <person name="Maumus F."/>
            <person name="Straeten D.V.D."/>
            <person name="Gould S.B."/>
            <person name="Rensing S.A."/>
        </authorList>
    </citation>
    <scope>NUCLEOTIDE SEQUENCE [LARGE SCALE GENOMIC DNA]</scope>
    <source>
        <strain evidence="2 3">S276</strain>
    </source>
</reference>
<feature type="region of interest" description="Disordered" evidence="1">
    <location>
        <begin position="668"/>
        <end position="702"/>
    </location>
</feature>
<feature type="compositionally biased region" description="Basic and acidic residues" evidence="1">
    <location>
        <begin position="947"/>
        <end position="982"/>
    </location>
</feature>
<feature type="compositionally biased region" description="Low complexity" evidence="1">
    <location>
        <begin position="823"/>
        <end position="838"/>
    </location>
</feature>
<feature type="compositionally biased region" description="Low complexity" evidence="1">
    <location>
        <begin position="405"/>
        <end position="417"/>
    </location>
</feature>
<feature type="region of interest" description="Disordered" evidence="1">
    <location>
        <begin position="915"/>
        <end position="1010"/>
    </location>
</feature>
<feature type="region of interest" description="Disordered" evidence="1">
    <location>
        <begin position="313"/>
        <end position="341"/>
    </location>
</feature>
<feature type="region of interest" description="Disordered" evidence="1">
    <location>
        <begin position="374"/>
        <end position="422"/>
    </location>
</feature>
<dbReference type="Proteomes" id="UP000265515">
    <property type="component" value="Unassembled WGS sequence"/>
</dbReference>
<feature type="compositionally biased region" description="Acidic residues" evidence="1">
    <location>
        <begin position="272"/>
        <end position="286"/>
    </location>
</feature>